<dbReference type="InterPro" id="IPR007822">
    <property type="entry name" value="LANC-like"/>
</dbReference>
<dbReference type="AlphaFoldDB" id="A0A1E5G950"/>
<dbReference type="Gene3D" id="1.50.10.20">
    <property type="match status" value="1"/>
</dbReference>
<evidence type="ECO:0000313" key="3">
    <source>
        <dbReference type="EMBL" id="OEG09171.1"/>
    </source>
</evidence>
<dbReference type="SMART" id="SM01260">
    <property type="entry name" value="LANC_like"/>
    <property type="match status" value="1"/>
</dbReference>
<dbReference type="NCBIfam" id="TIGR03897">
    <property type="entry name" value="lanti_2_LanM"/>
    <property type="match status" value="1"/>
</dbReference>
<keyword evidence="4" id="KW-1185">Reference proteome</keyword>
<feature type="binding site" evidence="1">
    <location>
        <position position="950"/>
    </location>
    <ligand>
        <name>Zn(2+)</name>
        <dbReference type="ChEBI" id="CHEBI:29105"/>
    </ligand>
</feature>
<feature type="domain" description="Lantibiotic biosynthesis protein dehydration" evidence="2">
    <location>
        <begin position="212"/>
        <end position="586"/>
    </location>
</feature>
<keyword evidence="1" id="KW-0479">Metal-binding</keyword>
<gene>
    <name evidence="3" type="ORF">BCR25_11410</name>
</gene>
<feature type="binding site" evidence="1">
    <location>
        <position position="905"/>
    </location>
    <ligand>
        <name>Zn(2+)</name>
        <dbReference type="ChEBI" id="CHEBI:29105"/>
    </ligand>
</feature>
<dbReference type="PRINTS" id="PR01950">
    <property type="entry name" value="LANCSUPER"/>
</dbReference>
<comment type="caution">
    <text evidence="3">The sequence shown here is derived from an EMBL/GenBank/DDBJ whole genome shotgun (WGS) entry which is preliminary data.</text>
</comment>
<dbReference type="PATRIC" id="fig|332950.4.peg.3149"/>
<evidence type="ECO:0000259" key="2">
    <source>
        <dbReference type="Pfam" id="PF13575"/>
    </source>
</evidence>
<dbReference type="RefSeq" id="WP_069664861.1">
    <property type="nucleotide sequence ID" value="NZ_JBHUJJ010000001.1"/>
</dbReference>
<dbReference type="GO" id="GO:0046872">
    <property type="term" value="F:metal ion binding"/>
    <property type="evidence" value="ECO:0007669"/>
    <property type="project" value="UniProtKB-KW"/>
</dbReference>
<dbReference type="InterPro" id="IPR025410">
    <property type="entry name" value="Lant_dehyd"/>
</dbReference>
<evidence type="ECO:0000256" key="1">
    <source>
        <dbReference type="PIRSR" id="PIRSR607822-1"/>
    </source>
</evidence>
<dbReference type="GO" id="GO:0031179">
    <property type="term" value="P:peptide modification"/>
    <property type="evidence" value="ECO:0007669"/>
    <property type="project" value="InterPro"/>
</dbReference>
<feature type="binding site" evidence="1">
    <location>
        <position position="951"/>
    </location>
    <ligand>
        <name>Zn(2+)</name>
        <dbReference type="ChEBI" id="CHEBI:29105"/>
    </ligand>
</feature>
<dbReference type="Pfam" id="PF13575">
    <property type="entry name" value="DUF4135"/>
    <property type="match status" value="1"/>
</dbReference>
<sequence length="1037" mass="119553">MSLNNLAKATSIRQRYDLLKEYYTKKENQTNESPIENYKKWRSRPTTVTDERFEEILQAAQLTKEEFGLAIKELDEAEKDYIFSAIQTDDWFKVTQAIFAQEDHLVADIFDESKANFTYALRLHIDYFENRLKELRNEFPALKVQDSAMMDYVGEVINRFMDIGLRTFVYDLHVTKEKLELEADLDEKAAFQNYLMIRFDSREKVADFFAQYPVLTRLYAEMIGFQLVNFEELLQALDESQQELNEVFKVALPLSLTGLKMGAGDSHDRGKSVAILTFNEQTELVYKPKNLMISERFDQFVREIQKLDASFDFYLTTKIVKENYSFEERLLYLECPTEEDVRHYYRQFGQTIALVYLLNGNDFHLENVLAFEKYPVLIDLETIIQNHFPMPDNQNAIVKVMQENGESVVMSGLVPIYLFEERAEEDVEGASKGIQLSALSGGEQKLPYKVLKLVNFDSVNMQFLYQEHITDAAENIPMYNGEKVDFVPYIDTIIEGLQEFSTFALNNKETLAALVETIFSNCLVRNVIKTTQSYGDLLDYSTHPSCMVDYIEREKLFENLWMHGYSNAKPVPYEVRDMLQHDVPIFFNPTNSKDLVASQGEVIKDMYLDKAIDLEVAKIKEYSKQEETEQLDYLKTSFGLYHSTDLQEKRVPLNERAGQSLLKNGASGIGEAILEAAFLGEDSIAWKDIEESSPDNYVVNVMNENFYDGITGMYFYFSELYHTLKEPKFKEAYDLSEKLVLKLEEDYVDSISAFYGSFAAVYPLLYTYKQTQNTDLLKTAESLAEKYIANYDPATIESYDWNGGTASIIKIFVLLYHETNQTRYYEFAKQLLFDLDLTQITQGGFAHGYSGVIHAANSLLKITYDAEIELLIKQCLMKERTTYDPIQKGWLDLRPTPPMVNDLWCYGSTGIGLAYLDLLDSGFNDPKLQEEVQIAAERLLAQEKRDDCLCHGNLSDLAFLSAYGKTEFATCEQKEQIEEKHRKIEEKIMHQTYTFEGLPTIPKYGLFTGLSGIGHQILRFHDPKNTADVLTLSLPSK</sequence>
<dbReference type="Pfam" id="PF05147">
    <property type="entry name" value="LANC_like"/>
    <property type="match status" value="1"/>
</dbReference>
<dbReference type="OrthoDB" id="9148343at2"/>
<evidence type="ECO:0000313" key="4">
    <source>
        <dbReference type="Proteomes" id="UP000095094"/>
    </source>
</evidence>
<reference evidence="4" key="1">
    <citation type="submission" date="2016-09" db="EMBL/GenBank/DDBJ databases">
        <authorList>
            <person name="Gulvik C.A."/>
        </authorList>
    </citation>
    <scope>NUCLEOTIDE SEQUENCE [LARGE SCALE GENOMIC DNA]</scope>
    <source>
        <strain evidence="4">LMG 8895</strain>
    </source>
</reference>
<protein>
    <submittedName>
        <fullName evidence="3">Lantibiotic biosynthesis protein</fullName>
    </submittedName>
</protein>
<dbReference type="Proteomes" id="UP000095094">
    <property type="component" value="Unassembled WGS sequence"/>
</dbReference>
<accession>A0A1E5G950</accession>
<dbReference type="SUPFAM" id="SSF158745">
    <property type="entry name" value="LanC-like"/>
    <property type="match status" value="1"/>
</dbReference>
<dbReference type="PIRSF" id="PIRSF037228">
    <property type="entry name" value="Lant_mod_RumM"/>
    <property type="match status" value="1"/>
</dbReference>
<dbReference type="CDD" id="cd04792">
    <property type="entry name" value="LanM-like"/>
    <property type="match status" value="1"/>
</dbReference>
<keyword evidence="1" id="KW-0862">Zinc</keyword>
<name>A0A1E5G950_9ENTE</name>
<organism evidence="3 4">
    <name type="scientific">Enterococcus termitis</name>
    <dbReference type="NCBI Taxonomy" id="332950"/>
    <lineage>
        <taxon>Bacteria</taxon>
        <taxon>Bacillati</taxon>
        <taxon>Bacillota</taxon>
        <taxon>Bacilli</taxon>
        <taxon>Lactobacillales</taxon>
        <taxon>Enterococcaceae</taxon>
        <taxon>Enterococcus</taxon>
    </lineage>
</organism>
<dbReference type="InterPro" id="IPR017146">
    <property type="entry name" value="Lanti_2_LanM"/>
</dbReference>
<dbReference type="EMBL" id="MIJY01000045">
    <property type="protein sequence ID" value="OEG09171.1"/>
    <property type="molecule type" value="Genomic_DNA"/>
</dbReference>
<proteinExistence type="predicted"/>